<proteinExistence type="inferred from homology"/>
<evidence type="ECO:0000256" key="5">
    <source>
        <dbReference type="ARBA" id="ARBA00022448"/>
    </source>
</evidence>
<dbReference type="Pfam" id="PF03739">
    <property type="entry name" value="LptF_LptG"/>
    <property type="match status" value="1"/>
</dbReference>
<feature type="transmembrane region" description="Helical" evidence="12">
    <location>
        <begin position="102"/>
        <end position="121"/>
    </location>
</feature>
<dbReference type="EMBL" id="JBHSAF010000002">
    <property type="protein sequence ID" value="MFC3912729.1"/>
    <property type="molecule type" value="Genomic_DNA"/>
</dbReference>
<keyword evidence="14" id="KW-1185">Reference proteome</keyword>
<keyword evidence="7" id="KW-0997">Cell inner membrane</keyword>
<evidence type="ECO:0000313" key="13">
    <source>
        <dbReference type="EMBL" id="MFC3912729.1"/>
    </source>
</evidence>
<dbReference type="PANTHER" id="PTHR33529">
    <property type="entry name" value="SLR0882 PROTEIN-RELATED"/>
    <property type="match status" value="1"/>
</dbReference>
<evidence type="ECO:0000256" key="6">
    <source>
        <dbReference type="ARBA" id="ARBA00022475"/>
    </source>
</evidence>
<sequence>MILSRYIFRETMKTQVAVLGILLMIFLSQSFIRFLSRAARGSVPTQLVSELLALNVPSMAMLILPLSLFIAILFAHGRLYAESEMTVMRAVGIGPGWIMRSSLGLALLTMLIAAGNTFWLTPWAERQQAELLDEAKADPGLFALDSGRFINLDDGKVVAYIEGLEGKESKQLSRLYVLQQGKGNEGPSVVISDAGHIGHDESGEQWLTLSDGRRYEGPNAKGEFKISEFKRYQARISGREVVSSRRKVTAWDNSELLGSDDPKARAEWQWRLALPLSIPVLTLIVVPMAMVNPRQGRYAKLLPAVLLYLSYFLLLSAAKSALERGSLPVWPGVHLVPLLFLLLIALPLNLNGTHWANRLRLRIKGGKA</sequence>
<evidence type="ECO:0000256" key="4">
    <source>
        <dbReference type="ARBA" id="ARBA00014213"/>
    </source>
</evidence>
<keyword evidence="8 12" id="KW-0812">Transmembrane</keyword>
<gene>
    <name evidence="13" type="primary">lptF</name>
    <name evidence="13" type="ORF">ACFOSS_04475</name>
</gene>
<dbReference type="InterPro" id="IPR005495">
    <property type="entry name" value="LptG/LptF_permease"/>
</dbReference>
<evidence type="ECO:0000256" key="3">
    <source>
        <dbReference type="ARBA" id="ARBA00007725"/>
    </source>
</evidence>
<dbReference type="Proteomes" id="UP001595692">
    <property type="component" value="Unassembled WGS sequence"/>
</dbReference>
<protein>
    <recommendedName>
        <fullName evidence="4">Lipopolysaccharide export system permease protein LptF</fullName>
    </recommendedName>
</protein>
<keyword evidence="9 12" id="KW-1133">Transmembrane helix</keyword>
<comment type="function">
    <text evidence="1">Part of the ABC transporter complex LptBFG involved in the translocation of lipopolysaccharide (LPS) from the inner membrane to the outer membrane.</text>
</comment>
<comment type="similarity">
    <text evidence="3">Belongs to the LptF/LptG family.</text>
</comment>
<comment type="subunit">
    <text evidence="11">Component of the lipopolysaccharide transport and assembly complex. The LptBFG transporter is composed of two ATP-binding proteins (LptB) and two transmembrane proteins (LptF and LptG).</text>
</comment>
<evidence type="ECO:0000256" key="11">
    <source>
        <dbReference type="ARBA" id="ARBA00026081"/>
    </source>
</evidence>
<comment type="caution">
    <text evidence="13">The sequence shown here is derived from an EMBL/GenBank/DDBJ whole genome shotgun (WGS) entry which is preliminary data.</text>
</comment>
<organism evidence="13 14">
    <name type="scientific">Pseudaeromonas sharmana</name>
    <dbReference type="NCBI Taxonomy" id="328412"/>
    <lineage>
        <taxon>Bacteria</taxon>
        <taxon>Pseudomonadati</taxon>
        <taxon>Pseudomonadota</taxon>
        <taxon>Gammaproteobacteria</taxon>
        <taxon>Aeromonadales</taxon>
        <taxon>Aeromonadaceae</taxon>
        <taxon>Pseudaeromonas</taxon>
    </lineage>
</organism>
<feature type="transmembrane region" description="Helical" evidence="12">
    <location>
        <begin position="329"/>
        <end position="350"/>
    </location>
</feature>
<accession>A0ABV8CL05</accession>
<evidence type="ECO:0000256" key="1">
    <source>
        <dbReference type="ARBA" id="ARBA00002265"/>
    </source>
</evidence>
<comment type="subcellular location">
    <subcellularLocation>
        <location evidence="2">Cell inner membrane</location>
        <topology evidence="2">Multi-pass membrane protein</topology>
    </subcellularLocation>
</comment>
<dbReference type="RefSeq" id="WP_377150872.1">
    <property type="nucleotide sequence ID" value="NZ_JBHSAF010000002.1"/>
</dbReference>
<evidence type="ECO:0000256" key="8">
    <source>
        <dbReference type="ARBA" id="ARBA00022692"/>
    </source>
</evidence>
<evidence type="ECO:0000256" key="7">
    <source>
        <dbReference type="ARBA" id="ARBA00022519"/>
    </source>
</evidence>
<evidence type="ECO:0000256" key="9">
    <source>
        <dbReference type="ARBA" id="ARBA00022989"/>
    </source>
</evidence>
<evidence type="ECO:0000256" key="2">
    <source>
        <dbReference type="ARBA" id="ARBA00004429"/>
    </source>
</evidence>
<dbReference type="InterPro" id="IPR030922">
    <property type="entry name" value="LptF"/>
</dbReference>
<evidence type="ECO:0000313" key="14">
    <source>
        <dbReference type="Proteomes" id="UP001595692"/>
    </source>
</evidence>
<keyword evidence="6" id="KW-1003">Cell membrane</keyword>
<evidence type="ECO:0000256" key="10">
    <source>
        <dbReference type="ARBA" id="ARBA00023136"/>
    </source>
</evidence>
<dbReference type="NCBIfam" id="TIGR04407">
    <property type="entry name" value="LptF_YjgP"/>
    <property type="match status" value="1"/>
</dbReference>
<dbReference type="PANTHER" id="PTHR33529:SF7">
    <property type="entry name" value="LIPOPOLYSACCHARIDE EXPORT SYSTEM PERMEASE PROTEIN LPTF"/>
    <property type="match status" value="1"/>
</dbReference>
<reference evidence="14" key="1">
    <citation type="journal article" date="2019" name="Int. J. Syst. Evol. Microbiol.">
        <title>The Global Catalogue of Microorganisms (GCM) 10K type strain sequencing project: providing services to taxonomists for standard genome sequencing and annotation.</title>
        <authorList>
            <consortium name="The Broad Institute Genomics Platform"/>
            <consortium name="The Broad Institute Genome Sequencing Center for Infectious Disease"/>
            <person name="Wu L."/>
            <person name="Ma J."/>
        </authorList>
    </citation>
    <scope>NUCLEOTIDE SEQUENCE [LARGE SCALE GENOMIC DNA]</scope>
    <source>
        <strain evidence="14">CCUG 54939</strain>
    </source>
</reference>
<keyword evidence="5" id="KW-0813">Transport</keyword>
<feature type="transmembrane region" description="Helical" evidence="12">
    <location>
        <begin position="272"/>
        <end position="291"/>
    </location>
</feature>
<feature type="transmembrane region" description="Helical" evidence="12">
    <location>
        <begin position="62"/>
        <end position="81"/>
    </location>
</feature>
<name>A0ABV8CL05_9GAMM</name>
<keyword evidence="10 12" id="KW-0472">Membrane</keyword>
<evidence type="ECO:0000256" key="12">
    <source>
        <dbReference type="SAM" id="Phobius"/>
    </source>
</evidence>
<feature type="transmembrane region" description="Helical" evidence="12">
    <location>
        <begin position="298"/>
        <end position="317"/>
    </location>
</feature>